<evidence type="ECO:0000256" key="5">
    <source>
        <dbReference type="ARBA" id="ARBA00022786"/>
    </source>
</evidence>
<dbReference type="InterPro" id="IPR044066">
    <property type="entry name" value="TRIAD_supradom"/>
</dbReference>
<dbReference type="InterPro" id="IPR031127">
    <property type="entry name" value="E3_UB_ligase_RBR"/>
</dbReference>
<evidence type="ECO:0000256" key="2">
    <source>
        <dbReference type="ARBA" id="ARBA00022723"/>
    </source>
</evidence>
<sequence length="631" mass="73661">MEDKRIQAIRTFTNEIIAKTEETLGISHDTAFLLLDHLNWDYEQLYSRWESEKDELLKAVHVIVGSETVPSIDSSLHLEDAGIGLCPFCNKQRKLVRLYCGHQGCTECLGDQIRKSIQKHIIPCCSQGCESEIIPHDVDKILPHSGTAKNYKFWRLTKSFDKCHYLVGLCQNPLCQNLLVCESGSHCHAVHCPKCEFCTCLNCLKPAHTPLCCCKRSVEFSTEIQEDIDRLKKEEDAWYKRESKYIEYRYQNIKDLQNEFDLGYRALLRKQKEEQDEVQLQLRNLDLFVLQINTQIAEAEENLKENIEKKGPAEKIEELNNEINSLNEEISHYQDFKAEIEKENEARKQLRKKDLDFAQSQGKLFSTAVLEREKYTTLMQQYRENVDKLAEEKSKLFVNEDDYIRQRTVKCPSCGLRFFKTSGCNEITCPCGYEFCTLCYEPWITHKDGFYECPNVGQTKPIDYNDGSDYHYYPIPIDADKKAQFIHYKQLHNSYLAEKAIYDDIYQKFLFGEDKKLKKKEKFTDDHLCPFNKIVKRLERDGDSDAKANALKMVNNALFAQSIAMWGYGALYYIRYCEFTNEYKEKLQALSKKNGEFIELLNDPLSHTSQDLVQKLTELKEEVDSVLKIKF</sequence>
<keyword evidence="7" id="KW-0175">Coiled coil</keyword>
<dbReference type="CDD" id="cd20335">
    <property type="entry name" value="BRcat_RBR"/>
    <property type="match status" value="1"/>
</dbReference>
<feature type="coiled-coil region" evidence="7">
    <location>
        <begin position="289"/>
        <end position="399"/>
    </location>
</feature>
<organism evidence="9 10">
    <name type="scientific">Tritrichomonas musculus</name>
    <dbReference type="NCBI Taxonomy" id="1915356"/>
    <lineage>
        <taxon>Eukaryota</taxon>
        <taxon>Metamonada</taxon>
        <taxon>Parabasalia</taxon>
        <taxon>Tritrichomonadida</taxon>
        <taxon>Tritrichomonadidae</taxon>
        <taxon>Tritrichomonas</taxon>
    </lineage>
</organism>
<evidence type="ECO:0000256" key="3">
    <source>
        <dbReference type="ARBA" id="ARBA00022737"/>
    </source>
</evidence>
<name>A0ABR2HUB3_9EUKA</name>
<dbReference type="EMBL" id="JAPFFF010000023">
    <property type="protein sequence ID" value="KAK8852424.1"/>
    <property type="molecule type" value="Genomic_DNA"/>
</dbReference>
<evidence type="ECO:0000256" key="1">
    <source>
        <dbReference type="ARBA" id="ARBA00022679"/>
    </source>
</evidence>
<keyword evidence="5" id="KW-0833">Ubl conjugation pathway</keyword>
<evidence type="ECO:0000313" key="10">
    <source>
        <dbReference type="Proteomes" id="UP001470230"/>
    </source>
</evidence>
<dbReference type="SUPFAM" id="SSF57850">
    <property type="entry name" value="RING/U-box"/>
    <property type="match status" value="1"/>
</dbReference>
<keyword evidence="4" id="KW-0863">Zinc-finger</keyword>
<accession>A0ABR2HUB3</accession>
<dbReference type="Gene3D" id="1.20.120.1750">
    <property type="match status" value="1"/>
</dbReference>
<keyword evidence="1" id="KW-0808">Transferase</keyword>
<feature type="domain" description="RING-type" evidence="8">
    <location>
        <begin position="82"/>
        <end position="457"/>
    </location>
</feature>
<dbReference type="Pfam" id="PF22191">
    <property type="entry name" value="IBR_1"/>
    <property type="match status" value="1"/>
</dbReference>
<dbReference type="Proteomes" id="UP001470230">
    <property type="component" value="Unassembled WGS sequence"/>
</dbReference>
<evidence type="ECO:0000256" key="4">
    <source>
        <dbReference type="ARBA" id="ARBA00022771"/>
    </source>
</evidence>
<protein>
    <recommendedName>
        <fullName evidence="8">RING-type domain-containing protein</fullName>
    </recommendedName>
</protein>
<evidence type="ECO:0000259" key="8">
    <source>
        <dbReference type="PROSITE" id="PS51873"/>
    </source>
</evidence>
<dbReference type="PROSITE" id="PS51873">
    <property type="entry name" value="TRIAD"/>
    <property type="match status" value="1"/>
</dbReference>
<proteinExistence type="predicted"/>
<evidence type="ECO:0000313" key="9">
    <source>
        <dbReference type="EMBL" id="KAK8852424.1"/>
    </source>
</evidence>
<reference evidence="9 10" key="1">
    <citation type="submission" date="2024-04" db="EMBL/GenBank/DDBJ databases">
        <title>Tritrichomonas musculus Genome.</title>
        <authorList>
            <person name="Alves-Ferreira E."/>
            <person name="Grigg M."/>
            <person name="Lorenzi H."/>
            <person name="Galac M."/>
        </authorList>
    </citation>
    <scope>NUCLEOTIDE SEQUENCE [LARGE SCALE GENOMIC DNA]</scope>
    <source>
        <strain evidence="9 10">EAF2021</strain>
    </source>
</reference>
<keyword evidence="3" id="KW-0677">Repeat</keyword>
<comment type="caution">
    <text evidence="9">The sequence shown here is derived from an EMBL/GenBank/DDBJ whole genome shotgun (WGS) entry which is preliminary data.</text>
</comment>
<keyword evidence="2" id="KW-0479">Metal-binding</keyword>
<evidence type="ECO:0000256" key="7">
    <source>
        <dbReference type="SAM" id="Coils"/>
    </source>
</evidence>
<keyword evidence="10" id="KW-1185">Reference proteome</keyword>
<keyword evidence="6" id="KW-0862">Zinc</keyword>
<gene>
    <name evidence="9" type="ORF">M9Y10_017399</name>
</gene>
<evidence type="ECO:0000256" key="6">
    <source>
        <dbReference type="ARBA" id="ARBA00022833"/>
    </source>
</evidence>
<dbReference type="PANTHER" id="PTHR11685">
    <property type="entry name" value="RBR FAMILY RING FINGER AND IBR DOMAIN-CONTAINING"/>
    <property type="match status" value="1"/>
</dbReference>